<evidence type="ECO:0000256" key="4">
    <source>
        <dbReference type="ARBA" id="ARBA00022989"/>
    </source>
</evidence>
<comment type="caution">
    <text evidence="8">The sequence shown here is derived from an EMBL/GenBank/DDBJ whole genome shotgun (WGS) entry which is preliminary data.</text>
</comment>
<dbReference type="RefSeq" id="WP_215671319.1">
    <property type="nucleotide sequence ID" value="NZ_JAFJYC010000003.1"/>
</dbReference>
<dbReference type="PANTHER" id="PTHR35007:SF2">
    <property type="entry name" value="PILUS ASSEMBLE PROTEIN"/>
    <property type="match status" value="1"/>
</dbReference>
<dbReference type="EMBL" id="JAFJYC010000003">
    <property type="protein sequence ID" value="MBT9433434.1"/>
    <property type="molecule type" value="Genomic_DNA"/>
</dbReference>
<dbReference type="Proteomes" id="UP000811282">
    <property type="component" value="Unassembled WGS sequence"/>
</dbReference>
<evidence type="ECO:0000313" key="9">
    <source>
        <dbReference type="Proteomes" id="UP000811282"/>
    </source>
</evidence>
<dbReference type="Pfam" id="PF00482">
    <property type="entry name" value="T2SSF"/>
    <property type="match status" value="1"/>
</dbReference>
<name>A0ABS5YEF0_9GAMM</name>
<evidence type="ECO:0000256" key="3">
    <source>
        <dbReference type="ARBA" id="ARBA00022692"/>
    </source>
</evidence>
<proteinExistence type="predicted"/>
<keyword evidence="4 6" id="KW-1133">Transmembrane helix</keyword>
<sequence length="170" mass="19306">MVWLRIKSKKGRACLGLVISLVIGVTLFFINLTWLHIALWIFIPVVVWALFIGQLHIGRLLHRKHFEDNFPEALSIVNAVVSTGNSVQQALQRCGNTISGTLGATLNRIDRRLNLGEEPERVFSDARREFRFAEFHFFSIVILVSMERGGQLKGLIGQISRIISNNKKRL</sequence>
<accession>A0ABS5YEF0</accession>
<dbReference type="InterPro" id="IPR018076">
    <property type="entry name" value="T2SS_GspF_dom"/>
</dbReference>
<feature type="transmembrane region" description="Helical" evidence="6">
    <location>
        <begin position="37"/>
        <end position="57"/>
    </location>
</feature>
<feature type="transmembrane region" description="Helical" evidence="6">
    <location>
        <begin position="12"/>
        <end position="31"/>
    </location>
</feature>
<evidence type="ECO:0000256" key="5">
    <source>
        <dbReference type="ARBA" id="ARBA00023136"/>
    </source>
</evidence>
<keyword evidence="3 6" id="KW-0812">Transmembrane</keyword>
<evidence type="ECO:0000313" key="8">
    <source>
        <dbReference type="EMBL" id="MBT9433434.1"/>
    </source>
</evidence>
<gene>
    <name evidence="8" type="ORF">JZM24_17475</name>
</gene>
<evidence type="ECO:0000259" key="7">
    <source>
        <dbReference type="Pfam" id="PF00482"/>
    </source>
</evidence>
<keyword evidence="2" id="KW-1003">Cell membrane</keyword>
<keyword evidence="5 6" id="KW-0472">Membrane</keyword>
<protein>
    <submittedName>
        <fullName evidence="8">Type II secretion system F family protein</fullName>
    </submittedName>
</protein>
<feature type="domain" description="Type II secretion system protein GspF" evidence="7">
    <location>
        <begin position="78"/>
        <end position="166"/>
    </location>
</feature>
<comment type="subcellular location">
    <subcellularLocation>
        <location evidence="1">Cell membrane</location>
        <topology evidence="1">Multi-pass membrane protein</topology>
    </subcellularLocation>
</comment>
<keyword evidence="9" id="KW-1185">Reference proteome</keyword>
<evidence type="ECO:0000256" key="6">
    <source>
        <dbReference type="SAM" id="Phobius"/>
    </source>
</evidence>
<organism evidence="8 9">
    <name type="scientific">Candidatus Sodalis endolongispinus</name>
    <dbReference type="NCBI Taxonomy" id="2812662"/>
    <lineage>
        <taxon>Bacteria</taxon>
        <taxon>Pseudomonadati</taxon>
        <taxon>Pseudomonadota</taxon>
        <taxon>Gammaproteobacteria</taxon>
        <taxon>Enterobacterales</taxon>
        <taxon>Bruguierivoracaceae</taxon>
        <taxon>Sodalis</taxon>
    </lineage>
</organism>
<evidence type="ECO:0000256" key="2">
    <source>
        <dbReference type="ARBA" id="ARBA00022475"/>
    </source>
</evidence>
<dbReference type="PANTHER" id="PTHR35007">
    <property type="entry name" value="INTEGRAL MEMBRANE PROTEIN-RELATED"/>
    <property type="match status" value="1"/>
</dbReference>
<reference evidence="8 9" key="1">
    <citation type="journal article" date="2021" name="Genome Biol. Evol.">
        <title>The evolution of interdependence in a four-way mealybug symbiosis.</title>
        <authorList>
            <person name="Garber A.I."/>
            <person name="Kupper M."/>
            <person name="Laetsch D.R."/>
            <person name="Weldon S.R."/>
            <person name="Ladinsky M.S."/>
            <person name="Bjorkman P.J."/>
            <person name="McCutcheon J.P."/>
        </authorList>
    </citation>
    <scope>NUCLEOTIDE SEQUENCE [LARGE SCALE GENOMIC DNA]</scope>
    <source>
        <strain evidence="8">SOD</strain>
    </source>
</reference>
<evidence type="ECO:0000256" key="1">
    <source>
        <dbReference type="ARBA" id="ARBA00004651"/>
    </source>
</evidence>